<dbReference type="Gene3D" id="3.90.180.10">
    <property type="entry name" value="Medium-chain alcohol dehydrogenases, catalytic domain"/>
    <property type="match status" value="1"/>
</dbReference>
<protein>
    <recommendedName>
        <fullName evidence="3">Alcohol dehydrogenase</fullName>
    </recommendedName>
</protein>
<proteinExistence type="predicted"/>
<evidence type="ECO:0008006" key="3">
    <source>
        <dbReference type="Google" id="ProtNLM"/>
    </source>
</evidence>
<dbReference type="EMBL" id="RFFH01000017">
    <property type="protein sequence ID" value="RMI28977.1"/>
    <property type="molecule type" value="Genomic_DNA"/>
</dbReference>
<comment type="caution">
    <text evidence="1">The sequence shown here is derived from an EMBL/GenBank/DDBJ whole genome shotgun (WGS) entry which is preliminary data.</text>
</comment>
<name>A0A3M2KTK6_9NOCA</name>
<dbReference type="Proteomes" id="UP000279275">
    <property type="component" value="Unassembled WGS sequence"/>
</dbReference>
<organism evidence="1 2">
    <name type="scientific">Nocardia stercoris</name>
    <dbReference type="NCBI Taxonomy" id="2483361"/>
    <lineage>
        <taxon>Bacteria</taxon>
        <taxon>Bacillati</taxon>
        <taxon>Actinomycetota</taxon>
        <taxon>Actinomycetes</taxon>
        <taxon>Mycobacteriales</taxon>
        <taxon>Nocardiaceae</taxon>
        <taxon>Nocardia</taxon>
    </lineage>
</organism>
<dbReference type="Pfam" id="PF13602">
    <property type="entry name" value="ADH_zinc_N_2"/>
    <property type="match status" value="1"/>
</dbReference>
<gene>
    <name evidence="1" type="ORF">EBN03_27980</name>
</gene>
<keyword evidence="2" id="KW-1185">Reference proteome</keyword>
<accession>A0A3M2KTK6</accession>
<sequence length="51" mass="5555">MYTELAGLVSEGVIGAEITATYPLEDFAKAIRHAQQTERNGKVLIVPVTRP</sequence>
<dbReference type="OrthoDB" id="3249131at2"/>
<evidence type="ECO:0000313" key="2">
    <source>
        <dbReference type="Proteomes" id="UP000279275"/>
    </source>
</evidence>
<reference evidence="1 2" key="1">
    <citation type="submission" date="2018-10" db="EMBL/GenBank/DDBJ databases">
        <title>Isolation from cow dung.</title>
        <authorList>
            <person name="Ling L."/>
        </authorList>
    </citation>
    <scope>NUCLEOTIDE SEQUENCE [LARGE SCALE GENOMIC DNA]</scope>
    <source>
        <strain evidence="1 2">NEAU-LL90</strain>
    </source>
</reference>
<dbReference type="RefSeq" id="WP_122191141.1">
    <property type="nucleotide sequence ID" value="NZ_RFFH01000017.1"/>
</dbReference>
<evidence type="ECO:0000313" key="1">
    <source>
        <dbReference type="EMBL" id="RMI28977.1"/>
    </source>
</evidence>
<dbReference type="AlphaFoldDB" id="A0A3M2KTK6"/>